<reference evidence="2" key="1">
    <citation type="submission" date="2018-12" db="EMBL/GenBank/DDBJ databases">
        <title>Tengunoibacter tsumagoiensis gen. nov., sp. nov., Dictyobacter kobayashii sp. nov., D. alpinus sp. nov., and D. joshuensis sp. nov. and description of Dictyobacteraceae fam. nov. within the order Ktedonobacterales isolated from Tengu-no-mugimeshi.</title>
        <authorList>
            <person name="Wang C.M."/>
            <person name="Zheng Y."/>
            <person name="Sakai Y."/>
            <person name="Toyoda A."/>
            <person name="Minakuchi Y."/>
            <person name="Abe K."/>
            <person name="Yokota A."/>
            <person name="Yabe S."/>
        </authorList>
    </citation>
    <scope>NUCLEOTIDE SEQUENCE [LARGE SCALE GENOMIC DNA]</scope>
    <source>
        <strain evidence="2">Uno16</strain>
    </source>
</reference>
<gene>
    <name evidence="1" type="ORF">KDA_44990</name>
</gene>
<evidence type="ECO:0000313" key="1">
    <source>
        <dbReference type="EMBL" id="GCE29015.1"/>
    </source>
</evidence>
<accession>A0A402BCD0</accession>
<sequence>MIIFLLILQVTLTFQPKFSRNNQALPGLKTIDSISSNLKTIYSQVSISKLSAKF</sequence>
<dbReference type="EMBL" id="BIFT01000001">
    <property type="protein sequence ID" value="GCE29015.1"/>
    <property type="molecule type" value="Genomic_DNA"/>
</dbReference>
<protein>
    <submittedName>
        <fullName evidence="1">Uncharacterized protein</fullName>
    </submittedName>
</protein>
<name>A0A402BCD0_9CHLR</name>
<organism evidence="1 2">
    <name type="scientific">Dictyobacter alpinus</name>
    <dbReference type="NCBI Taxonomy" id="2014873"/>
    <lineage>
        <taxon>Bacteria</taxon>
        <taxon>Bacillati</taxon>
        <taxon>Chloroflexota</taxon>
        <taxon>Ktedonobacteria</taxon>
        <taxon>Ktedonobacterales</taxon>
        <taxon>Dictyobacteraceae</taxon>
        <taxon>Dictyobacter</taxon>
    </lineage>
</organism>
<dbReference type="Proteomes" id="UP000287171">
    <property type="component" value="Unassembled WGS sequence"/>
</dbReference>
<keyword evidence="2" id="KW-1185">Reference proteome</keyword>
<proteinExistence type="predicted"/>
<evidence type="ECO:0000313" key="2">
    <source>
        <dbReference type="Proteomes" id="UP000287171"/>
    </source>
</evidence>
<comment type="caution">
    <text evidence="1">The sequence shown here is derived from an EMBL/GenBank/DDBJ whole genome shotgun (WGS) entry which is preliminary data.</text>
</comment>
<dbReference type="AlphaFoldDB" id="A0A402BCD0"/>